<sequence length="216" mass="23715">MRKIMCFVIAIIVCFSILSACQSSDNNKKASDKDNDKTSQVKENDSNKLSSNNEKESKQEDNSKNSSSTGNFKDQENLKIGDTGKAKSTVGKYEITIHSIKMKDEIEGQAPMFDHLFIAEITVKNIGDQPIDAKEPVGTLEITEDLNGSGSGDDSQFFNSVKTFEGTIEPGKTVTGEAVFDGREADTYYIRTISGLIASKTVKNNTVWSFKKSEAK</sequence>
<gene>
    <name evidence="5" type="ORF">I5776_05735</name>
</gene>
<feature type="signal peptide" evidence="3">
    <location>
        <begin position="1"/>
        <end position="20"/>
    </location>
</feature>
<accession>A0ABX7E3Z5</accession>
<keyword evidence="6" id="KW-1185">Reference proteome</keyword>
<feature type="chain" id="PRO_5046091176" evidence="3">
    <location>
        <begin position="21"/>
        <end position="216"/>
    </location>
</feature>
<organism evidence="5 6">
    <name type="scientific">Heyndrickxia vini</name>
    <dbReference type="NCBI Taxonomy" id="1476025"/>
    <lineage>
        <taxon>Bacteria</taxon>
        <taxon>Bacillati</taxon>
        <taxon>Bacillota</taxon>
        <taxon>Bacilli</taxon>
        <taxon>Bacillales</taxon>
        <taxon>Bacillaceae</taxon>
        <taxon>Heyndrickxia</taxon>
    </lineage>
</organism>
<feature type="domain" description="DUF4352" evidence="4">
    <location>
        <begin position="88"/>
        <end position="187"/>
    </location>
</feature>
<keyword evidence="1 3" id="KW-0732">Signal</keyword>
<evidence type="ECO:0000259" key="4">
    <source>
        <dbReference type="Pfam" id="PF11611"/>
    </source>
</evidence>
<dbReference type="EMBL" id="CP065425">
    <property type="protein sequence ID" value="QQZ10433.1"/>
    <property type="molecule type" value="Genomic_DNA"/>
</dbReference>
<evidence type="ECO:0000256" key="1">
    <source>
        <dbReference type="ARBA" id="ARBA00022729"/>
    </source>
</evidence>
<feature type="compositionally biased region" description="Basic and acidic residues" evidence="2">
    <location>
        <begin position="53"/>
        <end position="63"/>
    </location>
</feature>
<evidence type="ECO:0000313" key="6">
    <source>
        <dbReference type="Proteomes" id="UP000595691"/>
    </source>
</evidence>
<reference evidence="5 6" key="1">
    <citation type="submission" date="2020-11" db="EMBL/GenBank/DDBJ databases">
        <title>Taxonomic evaluation of the Bacillus sporothermodurans group of bacteria based on whole genome sequences.</title>
        <authorList>
            <person name="Fiedler G."/>
            <person name="Herbstmann A.-D."/>
            <person name="Doll E."/>
            <person name="Wenning M."/>
            <person name="Brinks E."/>
            <person name="Kabisch J."/>
            <person name="Breitenwieser F."/>
            <person name="Lappann M."/>
            <person name="Boehnlein C."/>
            <person name="Franz C."/>
        </authorList>
    </citation>
    <scope>NUCLEOTIDE SEQUENCE [LARGE SCALE GENOMIC DNA]</scope>
    <source>
        <strain evidence="5 6">JCM 19841</strain>
    </source>
</reference>
<dbReference type="Proteomes" id="UP000595691">
    <property type="component" value="Chromosome"/>
</dbReference>
<dbReference type="RefSeq" id="WP_202779377.1">
    <property type="nucleotide sequence ID" value="NZ_CP065425.1"/>
</dbReference>
<proteinExistence type="predicted"/>
<feature type="region of interest" description="Disordered" evidence="2">
    <location>
        <begin position="24"/>
        <end position="80"/>
    </location>
</feature>
<name>A0ABX7E3Z5_9BACI</name>
<dbReference type="PROSITE" id="PS51257">
    <property type="entry name" value="PROKAR_LIPOPROTEIN"/>
    <property type="match status" value="1"/>
</dbReference>
<dbReference type="InterPro" id="IPR029050">
    <property type="entry name" value="Immunoprotect_excell_Ig-like"/>
</dbReference>
<evidence type="ECO:0000256" key="3">
    <source>
        <dbReference type="SAM" id="SignalP"/>
    </source>
</evidence>
<evidence type="ECO:0000313" key="5">
    <source>
        <dbReference type="EMBL" id="QQZ10433.1"/>
    </source>
</evidence>
<dbReference type="Pfam" id="PF11611">
    <property type="entry name" value="DUF4352"/>
    <property type="match status" value="1"/>
</dbReference>
<dbReference type="Gene3D" id="2.60.40.1240">
    <property type="match status" value="1"/>
</dbReference>
<protein>
    <submittedName>
        <fullName evidence="5">DUF4352 domain-containing protein</fullName>
    </submittedName>
</protein>
<feature type="compositionally biased region" description="Basic and acidic residues" evidence="2">
    <location>
        <begin position="26"/>
        <end position="46"/>
    </location>
</feature>
<evidence type="ECO:0000256" key="2">
    <source>
        <dbReference type="SAM" id="MobiDB-lite"/>
    </source>
</evidence>
<dbReference type="InterPro" id="IPR029051">
    <property type="entry name" value="DUF4352"/>
</dbReference>